<evidence type="ECO:0000256" key="6">
    <source>
        <dbReference type="ARBA" id="ARBA00012839"/>
    </source>
</evidence>
<keyword evidence="12 17" id="KW-1133">Transmembrane helix</keyword>
<feature type="transmembrane region" description="Helical" evidence="17">
    <location>
        <begin position="457"/>
        <end position="478"/>
    </location>
</feature>
<keyword evidence="7" id="KW-0808">Transferase</keyword>
<dbReference type="Pfam" id="PF13432">
    <property type="entry name" value="TPR_16"/>
    <property type="match status" value="1"/>
</dbReference>
<organism evidence="19 20">
    <name type="scientific">Dermatophagoides pteronyssinus</name>
    <name type="common">European house dust mite</name>
    <dbReference type="NCBI Taxonomy" id="6956"/>
    <lineage>
        <taxon>Eukaryota</taxon>
        <taxon>Metazoa</taxon>
        <taxon>Ecdysozoa</taxon>
        <taxon>Arthropoda</taxon>
        <taxon>Chelicerata</taxon>
        <taxon>Arachnida</taxon>
        <taxon>Acari</taxon>
        <taxon>Acariformes</taxon>
        <taxon>Sarcoptiformes</taxon>
        <taxon>Astigmata</taxon>
        <taxon>Psoroptidia</taxon>
        <taxon>Analgoidea</taxon>
        <taxon>Pyroglyphidae</taxon>
        <taxon>Dermatophagoidinae</taxon>
        <taxon>Dermatophagoides</taxon>
    </lineage>
</organism>
<dbReference type="Pfam" id="PF14559">
    <property type="entry name" value="TPR_19"/>
    <property type="match status" value="2"/>
</dbReference>
<feature type="transmembrane region" description="Helical" evidence="17">
    <location>
        <begin position="147"/>
        <end position="165"/>
    </location>
</feature>
<sequence>MATFRFFQSTNGYYDQHNFRQKNRLSNCLNQLIHLENHHHHNNHNDLKMQKFYNLSSFVLFSHWNHKSLKYLAIVIICLCCYYNSLFGDFVFDDISAIKENMDIRINTPIINIFQNDFWGLPMHMSYRPLCVLTFRLNYWLHQLRPFGYHLINIILHTIVSLQYFRFCQIFMSIKSSFLAAILFTIHPIHTEAVTSIVGRAECLCAIFFLATIFSYYRLLMAIDSYNKWLWLMASITSITAATFSKEQGITSIAICMVIEIFFNQKLQRLASKLSLNVYYNNGYKQQTKSLKKTSSSSLSSLSVLSFPKWIKEMITRITILIIWTILLLTIRLWLMRWQLPIFTKFDNPAVNAPNRLSRQLTQHYLYALNIWLLLNPWSLCCDWTMGSIPLIKSFNDHRNMFTLIFYSFFILLIYKSFGKNGCRIMMASLALMIFPFIPASNIFFPVGFVIAERVLYIPSFGYCMLIAHGITVLIYHFDQSNKKYSIEKYIIHIFIIMLIVVHTSRTIIRNVDWKNEYNIFSSGIRMNPNNAKLFNNLGHVYEIEKQYYKALDLFIAAIRVQPNDIGAYCNVARVYDHIGQAKLAEQYYSKAKSILMSELRSKSINDVQNFARIAPAHLSLFLNLANIISRNQSRLKEADDLYRQVIQMRPDYVEAYINRGDILLQMNLTNEADHIYRTALNYDQNNADIYYNLGVVAIHSNHFDKAIHYFDKTIELNSKHLQALFNFAIVVQDAKRYELFDQARQRLELLTKYDKNNERIYFNMAMISMANKNYIDAEQLFRQTLHLKPNFASANFNLALLLTENERPFEALPYLQRLLQQNPKHFKGLTLLCDILINNVKDFDQASHCYKQILKLDPKNIQAKHNVCVIYIEKDQLDLAENCLNEARQIAPNQNYIDRHLKVIRLRIMKKRNNL</sequence>
<evidence type="ECO:0000256" key="9">
    <source>
        <dbReference type="ARBA" id="ARBA00022737"/>
    </source>
</evidence>
<feature type="repeat" description="TPR" evidence="16">
    <location>
        <begin position="688"/>
        <end position="721"/>
    </location>
</feature>
<evidence type="ECO:0000256" key="4">
    <source>
        <dbReference type="ARBA" id="ARBA00004922"/>
    </source>
</evidence>
<keyword evidence="13 17" id="KW-0472">Membrane</keyword>
<evidence type="ECO:0000256" key="14">
    <source>
        <dbReference type="ARBA" id="ARBA00045085"/>
    </source>
</evidence>
<feature type="transmembrane region" description="Helical" evidence="17">
    <location>
        <begin position="197"/>
        <end position="217"/>
    </location>
</feature>
<comment type="catalytic activity">
    <reaction evidence="15">
        <text>a di-trans,poly-cis-dolichyl beta-D-mannosyl phosphate + L-seryl-[protein] = 3-O-(alpha-D-mannosyl)-L-seryl-[protein] + a di-trans,poly-cis-dolichyl phosphate + H(+)</text>
        <dbReference type="Rhea" id="RHEA:17377"/>
        <dbReference type="Rhea" id="RHEA-COMP:9863"/>
        <dbReference type="Rhea" id="RHEA-COMP:13546"/>
        <dbReference type="Rhea" id="RHEA-COMP:19498"/>
        <dbReference type="Rhea" id="RHEA-COMP:19501"/>
        <dbReference type="ChEBI" id="CHEBI:15378"/>
        <dbReference type="ChEBI" id="CHEBI:29999"/>
        <dbReference type="ChEBI" id="CHEBI:57683"/>
        <dbReference type="ChEBI" id="CHEBI:58211"/>
        <dbReference type="ChEBI" id="CHEBI:137321"/>
        <dbReference type="EC" id="2.4.1.109"/>
    </reaction>
</comment>
<dbReference type="Pfam" id="PF13181">
    <property type="entry name" value="TPR_8"/>
    <property type="match status" value="2"/>
</dbReference>
<gene>
    <name evidence="19" type="primary">TMTC3_3</name>
    <name evidence="19" type="ORF">DERP_006922</name>
</gene>
<dbReference type="InterPro" id="IPR011990">
    <property type="entry name" value="TPR-like_helical_dom_sf"/>
</dbReference>
<comment type="function">
    <text evidence="1">Transfers mannosyl residues to the hydroxyl group of serine or threonine residues.</text>
</comment>
<dbReference type="SMART" id="SM00028">
    <property type="entry name" value="TPR"/>
    <property type="match status" value="9"/>
</dbReference>
<evidence type="ECO:0000256" key="8">
    <source>
        <dbReference type="ARBA" id="ARBA00022692"/>
    </source>
</evidence>
<evidence type="ECO:0000256" key="11">
    <source>
        <dbReference type="ARBA" id="ARBA00022824"/>
    </source>
</evidence>
<dbReference type="Pfam" id="PF08409">
    <property type="entry name" value="TMTC_DUF1736"/>
    <property type="match status" value="1"/>
</dbReference>
<dbReference type="PROSITE" id="PS50293">
    <property type="entry name" value="TPR_REGION"/>
    <property type="match status" value="1"/>
</dbReference>
<evidence type="ECO:0000256" key="13">
    <source>
        <dbReference type="ARBA" id="ARBA00023136"/>
    </source>
</evidence>
<dbReference type="PANTHER" id="PTHR44395:SF1">
    <property type="entry name" value="PROTEIN O-MANNOSYL-TRANSFERASE TMTC3"/>
    <property type="match status" value="1"/>
</dbReference>
<comment type="subcellular location">
    <subcellularLocation>
        <location evidence="3">Endoplasmic reticulum</location>
    </subcellularLocation>
    <subcellularLocation>
        <location evidence="2">Membrane</location>
        <topology evidence="2">Multi-pass membrane protein</topology>
    </subcellularLocation>
</comment>
<accession>A0ABQ8IT51</accession>
<dbReference type="Gene3D" id="1.25.40.10">
    <property type="entry name" value="Tetratricopeptide repeat domain"/>
    <property type="match status" value="3"/>
</dbReference>
<evidence type="ECO:0000256" key="16">
    <source>
        <dbReference type="PROSITE-ProRule" id="PRU00339"/>
    </source>
</evidence>
<evidence type="ECO:0000256" key="1">
    <source>
        <dbReference type="ARBA" id="ARBA00003582"/>
    </source>
</evidence>
<comment type="caution">
    <text evidence="19">The sequence shown here is derived from an EMBL/GenBank/DDBJ whole genome shotgun (WGS) entry which is preliminary data.</text>
</comment>
<dbReference type="PROSITE" id="PS50005">
    <property type="entry name" value="TPR"/>
    <property type="match status" value="4"/>
</dbReference>
<dbReference type="InterPro" id="IPR019734">
    <property type="entry name" value="TPR_rpt"/>
</dbReference>
<name>A0ABQ8IT51_DERPT</name>
<feature type="repeat" description="TPR" evidence="16">
    <location>
        <begin position="654"/>
        <end position="687"/>
    </location>
</feature>
<dbReference type="InterPro" id="IPR013618">
    <property type="entry name" value="TMTC_DUF1736"/>
</dbReference>
<comment type="pathway">
    <text evidence="4">Protein modification; protein glycosylation.</text>
</comment>
<reference evidence="19 20" key="1">
    <citation type="journal article" date="2018" name="J. Allergy Clin. Immunol.">
        <title>High-quality assembly of Dermatophagoides pteronyssinus genome and transcriptome reveals a wide range of novel allergens.</title>
        <authorList>
            <person name="Liu X.Y."/>
            <person name="Yang K.Y."/>
            <person name="Wang M.Q."/>
            <person name="Kwok J.S."/>
            <person name="Zeng X."/>
            <person name="Yang Z."/>
            <person name="Xiao X.J."/>
            <person name="Lau C.P."/>
            <person name="Li Y."/>
            <person name="Huang Z.M."/>
            <person name="Ba J.G."/>
            <person name="Yim A.K."/>
            <person name="Ouyang C.Y."/>
            <person name="Ngai S.M."/>
            <person name="Chan T.F."/>
            <person name="Leung E.L."/>
            <person name="Liu L."/>
            <person name="Liu Z.G."/>
            <person name="Tsui S.K."/>
        </authorList>
    </citation>
    <scope>NUCLEOTIDE SEQUENCE [LARGE SCALE GENOMIC DNA]</scope>
    <source>
        <strain evidence="19">Derp</strain>
    </source>
</reference>
<evidence type="ECO:0000313" key="19">
    <source>
        <dbReference type="EMBL" id="KAH9413235.1"/>
    </source>
</evidence>
<comment type="catalytic activity">
    <reaction evidence="14">
        <text>a di-trans,poly-cis-dolichyl beta-D-mannosyl phosphate + L-threonyl-[protein] = 3-O-(alpha-D-mannosyl)-L-threonyl-[protein] + a di-trans,poly-cis-dolichyl phosphate + H(+)</text>
        <dbReference type="Rhea" id="RHEA:53396"/>
        <dbReference type="Rhea" id="RHEA-COMP:11060"/>
        <dbReference type="Rhea" id="RHEA-COMP:13547"/>
        <dbReference type="Rhea" id="RHEA-COMP:19498"/>
        <dbReference type="Rhea" id="RHEA-COMP:19501"/>
        <dbReference type="ChEBI" id="CHEBI:15378"/>
        <dbReference type="ChEBI" id="CHEBI:30013"/>
        <dbReference type="ChEBI" id="CHEBI:57683"/>
        <dbReference type="ChEBI" id="CHEBI:58211"/>
        <dbReference type="ChEBI" id="CHEBI:137323"/>
        <dbReference type="EC" id="2.4.1.109"/>
    </reaction>
</comment>
<keyword evidence="8 17" id="KW-0812">Transmembrane</keyword>
<feature type="transmembrane region" description="Helical" evidence="17">
    <location>
        <begin position="490"/>
        <end position="509"/>
    </location>
</feature>
<feature type="repeat" description="TPR" evidence="16">
    <location>
        <begin position="532"/>
        <end position="565"/>
    </location>
</feature>
<evidence type="ECO:0000256" key="10">
    <source>
        <dbReference type="ARBA" id="ARBA00022803"/>
    </source>
</evidence>
<comment type="similarity">
    <text evidence="5">Belongs to the TMTC family.</text>
</comment>
<reference evidence="19 20" key="2">
    <citation type="journal article" date="2022" name="Mol. Biol. Evol.">
        <title>Comparative Genomics Reveals Insights into the Divergent Evolution of Astigmatic Mites and Household Pest Adaptations.</title>
        <authorList>
            <person name="Xiong Q."/>
            <person name="Wan A.T."/>
            <person name="Liu X."/>
            <person name="Fung C.S."/>
            <person name="Xiao X."/>
            <person name="Malainual N."/>
            <person name="Hou J."/>
            <person name="Wang L."/>
            <person name="Wang M."/>
            <person name="Yang K.Y."/>
            <person name="Cui Y."/>
            <person name="Leung E.L."/>
            <person name="Nong W."/>
            <person name="Shin S.K."/>
            <person name="Au S.W."/>
            <person name="Jeong K.Y."/>
            <person name="Chew F.T."/>
            <person name="Hui J.H."/>
            <person name="Leung T.F."/>
            <person name="Tungtrongchitr A."/>
            <person name="Zhong N."/>
            <person name="Liu Z."/>
            <person name="Tsui S.K."/>
        </authorList>
    </citation>
    <scope>NUCLEOTIDE SEQUENCE [LARGE SCALE GENOMIC DNA]</scope>
    <source>
        <strain evidence="19">Derp</strain>
    </source>
</reference>
<feature type="transmembrane region" description="Helical" evidence="17">
    <location>
        <begin position="401"/>
        <end position="418"/>
    </location>
</feature>
<feature type="repeat" description="TPR" evidence="16">
    <location>
        <begin position="759"/>
        <end position="792"/>
    </location>
</feature>
<keyword evidence="11" id="KW-0256">Endoplasmic reticulum</keyword>
<dbReference type="SUPFAM" id="SSF48452">
    <property type="entry name" value="TPR-like"/>
    <property type="match status" value="2"/>
</dbReference>
<evidence type="ECO:0000313" key="20">
    <source>
        <dbReference type="Proteomes" id="UP000887458"/>
    </source>
</evidence>
<proteinExistence type="inferred from homology"/>
<evidence type="ECO:0000256" key="12">
    <source>
        <dbReference type="ARBA" id="ARBA00022989"/>
    </source>
</evidence>
<evidence type="ECO:0000259" key="18">
    <source>
        <dbReference type="Pfam" id="PF08409"/>
    </source>
</evidence>
<feature type="domain" description="DUF1736" evidence="18">
    <location>
        <begin position="339"/>
        <end position="410"/>
    </location>
</feature>
<keyword evidence="10 16" id="KW-0802">TPR repeat</keyword>
<keyword evidence="9" id="KW-0677">Repeat</keyword>
<dbReference type="Proteomes" id="UP000887458">
    <property type="component" value="Unassembled WGS sequence"/>
</dbReference>
<evidence type="ECO:0000256" key="15">
    <source>
        <dbReference type="ARBA" id="ARBA00045102"/>
    </source>
</evidence>
<feature type="transmembrane region" description="Helical" evidence="17">
    <location>
        <begin position="314"/>
        <end position="335"/>
    </location>
</feature>
<keyword evidence="20" id="KW-1185">Reference proteome</keyword>
<feature type="transmembrane region" description="Helical" evidence="17">
    <location>
        <begin position="71"/>
        <end position="92"/>
    </location>
</feature>
<dbReference type="EC" id="2.4.1.109" evidence="6"/>
<protein>
    <recommendedName>
        <fullName evidence="6">dolichyl-phosphate-mannose--protein mannosyltransferase</fullName>
        <ecNumber evidence="6">2.4.1.109</ecNumber>
    </recommendedName>
</protein>
<evidence type="ECO:0000256" key="3">
    <source>
        <dbReference type="ARBA" id="ARBA00004240"/>
    </source>
</evidence>
<feature type="transmembrane region" description="Helical" evidence="17">
    <location>
        <begin position="430"/>
        <end position="451"/>
    </location>
</feature>
<dbReference type="EMBL" id="NJHN03000123">
    <property type="protein sequence ID" value="KAH9413235.1"/>
    <property type="molecule type" value="Genomic_DNA"/>
</dbReference>
<dbReference type="PANTHER" id="PTHR44395">
    <property type="match status" value="1"/>
</dbReference>
<evidence type="ECO:0000256" key="17">
    <source>
        <dbReference type="SAM" id="Phobius"/>
    </source>
</evidence>
<evidence type="ECO:0000256" key="5">
    <source>
        <dbReference type="ARBA" id="ARBA00007882"/>
    </source>
</evidence>
<evidence type="ECO:0000256" key="2">
    <source>
        <dbReference type="ARBA" id="ARBA00004141"/>
    </source>
</evidence>
<evidence type="ECO:0000256" key="7">
    <source>
        <dbReference type="ARBA" id="ARBA00022679"/>
    </source>
</evidence>
<feature type="transmembrane region" description="Helical" evidence="17">
    <location>
        <begin position="365"/>
        <end position="389"/>
    </location>
</feature>